<sequence length="99" mass="10988">MARWNQAFRGGLKAERSARTRITELGQRDPRAWAYLACEDDEESCDVCRGAAKELSHVPLRDPRLMILLRGHPDCTSAEGCRCSIIAVAGDEPGPPPRR</sequence>
<protein>
    <recommendedName>
        <fullName evidence="2">Phage head morphogenesis domain-containing protein</fullName>
    </recommendedName>
</protein>
<evidence type="ECO:0008006" key="2">
    <source>
        <dbReference type="Google" id="ProtNLM"/>
    </source>
</evidence>
<reference evidence="1" key="1">
    <citation type="submission" date="2022-12" db="EMBL/GenBank/DDBJ databases">
        <title>Paraconexibacter alkalitolerans sp. nov. and Baekduia alba sp. nov., isolated from soil and emended description of the genera Paraconexibacter (Chun et al., 2020) and Baekduia (An et al., 2020).</title>
        <authorList>
            <person name="Vieira S."/>
            <person name="Huber K.J."/>
            <person name="Geppert A."/>
            <person name="Wolf J."/>
            <person name="Neumann-Schaal M."/>
            <person name="Muesken M."/>
            <person name="Overmann J."/>
        </authorList>
    </citation>
    <scope>NUCLEOTIDE SEQUENCE</scope>
    <source>
        <strain evidence="1">AEG42_29</strain>
    </source>
</reference>
<organism evidence="1">
    <name type="scientific">Paraconexibacter sp. AEG42_29</name>
    <dbReference type="NCBI Taxonomy" id="2997339"/>
    <lineage>
        <taxon>Bacteria</taxon>
        <taxon>Bacillati</taxon>
        <taxon>Actinomycetota</taxon>
        <taxon>Thermoleophilia</taxon>
        <taxon>Solirubrobacterales</taxon>
        <taxon>Paraconexibacteraceae</taxon>
        <taxon>Paraconexibacter</taxon>
    </lineage>
</organism>
<evidence type="ECO:0000313" key="1">
    <source>
        <dbReference type="EMBL" id="XAY04664.1"/>
    </source>
</evidence>
<name>A0AAU7ASV2_9ACTN</name>
<dbReference type="AlphaFoldDB" id="A0AAU7ASV2"/>
<dbReference type="RefSeq" id="WP_354701192.1">
    <property type="nucleotide sequence ID" value="NZ_CP114014.1"/>
</dbReference>
<accession>A0AAU7ASV2</accession>
<gene>
    <name evidence="1" type="ORF">DSM112329_01499</name>
</gene>
<dbReference type="EMBL" id="CP114014">
    <property type="protein sequence ID" value="XAY04664.1"/>
    <property type="molecule type" value="Genomic_DNA"/>
</dbReference>
<proteinExistence type="predicted"/>
<dbReference type="KEGG" id="parq:DSM112329_01499"/>